<keyword evidence="2" id="KW-1185">Reference proteome</keyword>
<dbReference type="RefSeq" id="WP_263722124.1">
    <property type="nucleotide sequence ID" value="NZ_JAOWLA010000011.1"/>
</dbReference>
<name>A0ABT2Z3D5_9RHOB</name>
<accession>A0ABT2Z3D5</accession>
<protein>
    <recommendedName>
        <fullName evidence="3">Pentapeptide repeat-containing protein</fullName>
    </recommendedName>
</protein>
<organism evidence="1 2">
    <name type="scientific">Albidovulum sediminicola</name>
    <dbReference type="NCBI Taxonomy" id="2984331"/>
    <lineage>
        <taxon>Bacteria</taxon>
        <taxon>Pseudomonadati</taxon>
        <taxon>Pseudomonadota</taxon>
        <taxon>Alphaproteobacteria</taxon>
        <taxon>Rhodobacterales</taxon>
        <taxon>Paracoccaceae</taxon>
        <taxon>Albidovulum</taxon>
    </lineage>
</organism>
<gene>
    <name evidence="1" type="ORF">OE647_12790</name>
</gene>
<comment type="caution">
    <text evidence="1">The sequence shown here is derived from an EMBL/GenBank/DDBJ whole genome shotgun (WGS) entry which is preliminary data.</text>
</comment>
<evidence type="ECO:0008006" key="3">
    <source>
        <dbReference type="Google" id="ProtNLM"/>
    </source>
</evidence>
<evidence type="ECO:0000313" key="1">
    <source>
        <dbReference type="EMBL" id="MCV2865602.1"/>
    </source>
</evidence>
<dbReference type="EMBL" id="JAOWLA010000011">
    <property type="protein sequence ID" value="MCV2865602.1"/>
    <property type="molecule type" value="Genomic_DNA"/>
</dbReference>
<sequence>MTRYSTLKEWKALKGDEALTDPERDLIECCRRGVPCTLGDGKRPEGPDPDRTIRADLLRFLILGGSDDCRVDESGVMLSGAYVRDRLDLRSTTAVGLRGFVNCAFEKELTAPQARFQMLNLQGSKLSGLNIEGAEITGSVRLRKGFHSTGEVSLARAKIGGQLSCEGGISRTLKGMR</sequence>
<dbReference type="Proteomes" id="UP001652503">
    <property type="component" value="Unassembled WGS sequence"/>
</dbReference>
<proteinExistence type="predicted"/>
<reference evidence="1 2" key="1">
    <citation type="submission" date="2022-10" db="EMBL/GenBank/DDBJ databases">
        <title>Defluviimonas sp. nov., isolated from ocean surface water.</title>
        <authorList>
            <person name="He W."/>
            <person name="Wang L."/>
            <person name="Zhang D.-F."/>
        </authorList>
    </citation>
    <scope>NUCLEOTIDE SEQUENCE [LARGE SCALE GENOMIC DNA]</scope>
    <source>
        <strain evidence="1 2">WL0075</strain>
    </source>
</reference>
<evidence type="ECO:0000313" key="2">
    <source>
        <dbReference type="Proteomes" id="UP001652503"/>
    </source>
</evidence>